<dbReference type="Pfam" id="PF00571">
    <property type="entry name" value="CBS"/>
    <property type="match status" value="2"/>
</dbReference>
<dbReference type="GO" id="GO:0046872">
    <property type="term" value="F:metal ion binding"/>
    <property type="evidence" value="ECO:0007669"/>
    <property type="project" value="UniProtKB-KW"/>
</dbReference>
<dbReference type="SMART" id="SM00116">
    <property type="entry name" value="CBS"/>
    <property type="match status" value="2"/>
</dbReference>
<evidence type="ECO:0000256" key="8">
    <source>
        <dbReference type="PROSITE-ProRule" id="PRU00703"/>
    </source>
</evidence>
<accession>A0A517QNJ5</accession>
<sequence length="340" mass="37107">MQNGTSEDSQNDLLGDRRQDFPAETVGRLMRSEFVAVRPECTVAEALAYIRKHGRKAQTLNTIYVVDSHDTLVGAVRLRDIVLASPELQISDVLDPDLISLTVDEDQEVAVKKIREHDALMLPVLDNSGTLVGIITARDVMGIAEYESLEDFQKFSSIQKAIDNPLTARIVHLYRQRIVWLSALVVMNVFSGFAISQFEDLITSMVSLVFFLPLLIDSGGNAGAQSATLMIRSLAIGDVHMRDWMTLVGKEIMVSLLLGVTMAAGVALVASIRAPEIIAVVSITMICSVMLSSLLGLLLPFILTKLKLDPATASAPLITSIADISGVLIYFSLASWFFNL</sequence>
<comment type="caution">
    <text evidence="9">Lacks conserved residue(s) required for the propagation of feature annotation.</text>
</comment>
<keyword evidence="9" id="KW-1003">Cell membrane</keyword>
<evidence type="ECO:0000256" key="4">
    <source>
        <dbReference type="ARBA" id="ARBA00022692"/>
    </source>
</evidence>
<dbReference type="Gene3D" id="1.10.357.20">
    <property type="entry name" value="SLC41 divalent cation transporters, integral membrane domain"/>
    <property type="match status" value="1"/>
</dbReference>
<evidence type="ECO:0000256" key="1">
    <source>
        <dbReference type="ARBA" id="ARBA00004141"/>
    </source>
</evidence>
<dbReference type="Pfam" id="PF01769">
    <property type="entry name" value="MgtE"/>
    <property type="match status" value="1"/>
</dbReference>
<evidence type="ECO:0000256" key="5">
    <source>
        <dbReference type="ARBA" id="ARBA00022842"/>
    </source>
</evidence>
<comment type="function">
    <text evidence="9">Acts as a magnesium transporter.</text>
</comment>
<dbReference type="InterPro" id="IPR006667">
    <property type="entry name" value="SLC41_membr_dom"/>
</dbReference>
<evidence type="ECO:0000256" key="9">
    <source>
        <dbReference type="RuleBase" id="RU362011"/>
    </source>
</evidence>
<dbReference type="InterPro" id="IPR036739">
    <property type="entry name" value="SLC41_membr_dom_sf"/>
</dbReference>
<dbReference type="PANTHER" id="PTHR41394">
    <property type="entry name" value="MAGNESIUM TRANSPORTER MGTE"/>
    <property type="match status" value="1"/>
</dbReference>
<dbReference type="CDD" id="cd04606">
    <property type="entry name" value="CBS_pair_Mg_transporter"/>
    <property type="match status" value="1"/>
</dbReference>
<dbReference type="GO" id="GO:0015095">
    <property type="term" value="F:magnesium ion transmembrane transporter activity"/>
    <property type="evidence" value="ECO:0007669"/>
    <property type="project" value="UniProtKB-UniRule"/>
</dbReference>
<dbReference type="EMBL" id="CP036267">
    <property type="protein sequence ID" value="QDT33208.1"/>
    <property type="molecule type" value="Genomic_DNA"/>
</dbReference>
<feature type="transmembrane region" description="Helical" evidence="9">
    <location>
        <begin position="178"/>
        <end position="198"/>
    </location>
</feature>
<dbReference type="InterPro" id="IPR000644">
    <property type="entry name" value="CBS_dom"/>
</dbReference>
<dbReference type="SUPFAM" id="SSF54631">
    <property type="entry name" value="CBS-domain pair"/>
    <property type="match status" value="1"/>
</dbReference>
<evidence type="ECO:0000259" key="10">
    <source>
        <dbReference type="PROSITE" id="PS51371"/>
    </source>
</evidence>
<feature type="transmembrane region" description="Helical" evidence="9">
    <location>
        <begin position="252"/>
        <end position="272"/>
    </location>
</feature>
<feature type="domain" description="CBS" evidence="10">
    <location>
        <begin position="30"/>
        <end position="93"/>
    </location>
</feature>
<dbReference type="Gene3D" id="3.10.580.10">
    <property type="entry name" value="CBS-domain"/>
    <property type="match status" value="1"/>
</dbReference>
<keyword evidence="12" id="KW-1185">Reference proteome</keyword>
<keyword evidence="3 9" id="KW-0813">Transport</keyword>
<keyword evidence="5 9" id="KW-0460">Magnesium</keyword>
<dbReference type="Proteomes" id="UP000315724">
    <property type="component" value="Chromosome"/>
</dbReference>
<comment type="subunit">
    <text evidence="9">Homodimer.</text>
</comment>
<comment type="subcellular location">
    <subcellularLocation>
        <location evidence="9">Cell membrane</location>
        <topology evidence="9">Multi-pass membrane protein</topology>
    </subcellularLocation>
    <subcellularLocation>
        <location evidence="1">Membrane</location>
        <topology evidence="1">Multi-pass membrane protein</topology>
    </subcellularLocation>
</comment>
<keyword evidence="4 9" id="KW-0812">Transmembrane</keyword>
<feature type="transmembrane region" description="Helical" evidence="9">
    <location>
        <begin position="315"/>
        <end position="338"/>
    </location>
</feature>
<dbReference type="InterPro" id="IPR046342">
    <property type="entry name" value="CBS_dom_sf"/>
</dbReference>
<evidence type="ECO:0000256" key="6">
    <source>
        <dbReference type="ARBA" id="ARBA00022989"/>
    </source>
</evidence>
<feature type="domain" description="CBS" evidence="10">
    <location>
        <begin position="94"/>
        <end position="152"/>
    </location>
</feature>
<keyword evidence="7 9" id="KW-0472">Membrane</keyword>
<evidence type="ECO:0000256" key="3">
    <source>
        <dbReference type="ARBA" id="ARBA00022448"/>
    </source>
</evidence>
<evidence type="ECO:0000256" key="7">
    <source>
        <dbReference type="ARBA" id="ARBA00023136"/>
    </source>
</evidence>
<evidence type="ECO:0000313" key="11">
    <source>
        <dbReference type="EMBL" id="QDT33208.1"/>
    </source>
</evidence>
<evidence type="ECO:0000256" key="2">
    <source>
        <dbReference type="ARBA" id="ARBA00009749"/>
    </source>
</evidence>
<evidence type="ECO:0000313" key="12">
    <source>
        <dbReference type="Proteomes" id="UP000315724"/>
    </source>
</evidence>
<dbReference type="PROSITE" id="PS51371">
    <property type="entry name" value="CBS"/>
    <property type="match status" value="2"/>
</dbReference>
<reference evidence="11 12" key="1">
    <citation type="submission" date="2019-02" db="EMBL/GenBank/DDBJ databases">
        <title>Deep-cultivation of Planctomycetes and their phenomic and genomic characterization uncovers novel biology.</title>
        <authorList>
            <person name="Wiegand S."/>
            <person name="Jogler M."/>
            <person name="Boedeker C."/>
            <person name="Pinto D."/>
            <person name="Vollmers J."/>
            <person name="Rivas-Marin E."/>
            <person name="Kohn T."/>
            <person name="Peeters S.H."/>
            <person name="Heuer A."/>
            <person name="Rast P."/>
            <person name="Oberbeckmann S."/>
            <person name="Bunk B."/>
            <person name="Jeske O."/>
            <person name="Meyerdierks A."/>
            <person name="Storesund J.E."/>
            <person name="Kallscheuer N."/>
            <person name="Luecker S."/>
            <person name="Lage O.M."/>
            <person name="Pohl T."/>
            <person name="Merkel B.J."/>
            <person name="Hornburger P."/>
            <person name="Mueller R.-W."/>
            <person name="Bruemmer F."/>
            <person name="Labrenz M."/>
            <person name="Spormann A.M."/>
            <person name="Op den Camp H."/>
            <person name="Overmann J."/>
            <person name="Amann R."/>
            <person name="Jetten M.S.M."/>
            <person name="Mascher T."/>
            <person name="Medema M.H."/>
            <person name="Devos D.P."/>
            <person name="Kaster A.-K."/>
            <person name="Ovreas L."/>
            <person name="Rohde M."/>
            <person name="Galperin M.Y."/>
            <person name="Jogler C."/>
        </authorList>
    </citation>
    <scope>NUCLEOTIDE SEQUENCE [LARGE SCALE GENOMIC DNA]</scope>
    <source>
        <strain evidence="11 12">Mal48</strain>
    </source>
</reference>
<keyword evidence="6 9" id="KW-1133">Transmembrane helix</keyword>
<dbReference type="PANTHER" id="PTHR41394:SF8">
    <property type="entry name" value="MAGNESIUM TRANSPORTER MGTE"/>
    <property type="match status" value="1"/>
</dbReference>
<proteinExistence type="inferred from homology"/>
<dbReference type="GO" id="GO:0005886">
    <property type="term" value="C:plasma membrane"/>
    <property type="evidence" value="ECO:0007669"/>
    <property type="project" value="UniProtKB-SubCell"/>
</dbReference>
<comment type="similarity">
    <text evidence="2 9">Belongs to the SLC41A transporter family.</text>
</comment>
<dbReference type="SUPFAM" id="SSF161093">
    <property type="entry name" value="MgtE membrane domain-like"/>
    <property type="match status" value="1"/>
</dbReference>
<keyword evidence="8" id="KW-0129">CBS domain</keyword>
<protein>
    <recommendedName>
        <fullName evidence="9">Magnesium transporter MgtE</fullName>
    </recommendedName>
</protein>
<dbReference type="NCBIfam" id="TIGR00400">
    <property type="entry name" value="mgtE"/>
    <property type="match status" value="1"/>
</dbReference>
<keyword evidence="9" id="KW-0479">Metal-binding</keyword>
<dbReference type="KEGG" id="tpol:Mal48_24610"/>
<gene>
    <name evidence="11" type="ORF">Mal48_24610</name>
</gene>
<dbReference type="InterPro" id="IPR006669">
    <property type="entry name" value="MgtE_transporter"/>
</dbReference>
<dbReference type="RefSeq" id="WP_197442266.1">
    <property type="nucleotide sequence ID" value="NZ_CP036267.1"/>
</dbReference>
<name>A0A517QNJ5_9PLAN</name>
<dbReference type="AlphaFoldDB" id="A0A517QNJ5"/>
<organism evidence="11 12">
    <name type="scientific">Thalassoglobus polymorphus</name>
    <dbReference type="NCBI Taxonomy" id="2527994"/>
    <lineage>
        <taxon>Bacteria</taxon>
        <taxon>Pseudomonadati</taxon>
        <taxon>Planctomycetota</taxon>
        <taxon>Planctomycetia</taxon>
        <taxon>Planctomycetales</taxon>
        <taxon>Planctomycetaceae</taxon>
        <taxon>Thalassoglobus</taxon>
    </lineage>
</organism>
<feature type="transmembrane region" description="Helical" evidence="9">
    <location>
        <begin position="278"/>
        <end position="303"/>
    </location>
</feature>